<dbReference type="SUPFAM" id="SSF53756">
    <property type="entry name" value="UDP-Glycosyltransferase/glycogen phosphorylase"/>
    <property type="match status" value="1"/>
</dbReference>
<sequence length="374" mass="41434">MKILLTGGGTGGHFYPIVAIAESIRKIAKEERLLDATIYYMAPSPYDERILFENGIIYRYSFAGKIRRYFSILNITDLVKTFFGILKACLDVWSIFPDVVFGKGGYVSFPVLFAARLFRIPVVIHESDSHPGRVNLWAGKFAKRVALSYREAAQYFPAEKVAFTGNPIRKDIMEPVHEGAKEFLKLDTGVPVIVILGGSQGSRRINDAIIGILPELVKKYSIIHQTGKDNFEEMSNTAKVVLNESINRDRYKPFEYLNALALRMSAGAADIIISRAGSTIFEIASWGVPSIIIPIPEEISHDQKSNAFAYASSGACSVIEEINLTPHILLAEIDRVLENPTLAVEMKKGASTFAHKDASEKIAHEIISIALDHS</sequence>
<dbReference type="EC" id="2.4.1.227" evidence="10"/>
<dbReference type="GO" id="GO:0071555">
    <property type="term" value="P:cell wall organization"/>
    <property type="evidence" value="ECO:0007669"/>
    <property type="project" value="UniProtKB-KW"/>
</dbReference>
<dbReference type="PANTHER" id="PTHR21015">
    <property type="entry name" value="UDP-N-ACETYLGLUCOSAMINE--N-ACETYLMURAMYL-(PENTAPEPTIDE) PYROPHOSPHORYL-UNDECAPRENOL N-ACETYLGLUCOSAMINE TRANSFERASE 1"/>
    <property type="match status" value="1"/>
</dbReference>
<evidence type="ECO:0000256" key="10">
    <source>
        <dbReference type="HAMAP-Rule" id="MF_00033"/>
    </source>
</evidence>
<comment type="similarity">
    <text evidence="10">Belongs to the glycosyltransferase 28 family. MurG subfamily.</text>
</comment>
<name>A0A2M8LCI3_9BACT</name>
<dbReference type="Proteomes" id="UP000228700">
    <property type="component" value="Unassembled WGS sequence"/>
</dbReference>
<evidence type="ECO:0000256" key="8">
    <source>
        <dbReference type="ARBA" id="ARBA00023306"/>
    </source>
</evidence>
<keyword evidence="6 10" id="KW-0573">Peptidoglycan synthesis</keyword>
<dbReference type="InterPro" id="IPR007235">
    <property type="entry name" value="Glyco_trans_28_C"/>
</dbReference>
<dbReference type="HAMAP" id="MF_00033">
    <property type="entry name" value="MurG"/>
    <property type="match status" value="1"/>
</dbReference>
<keyword evidence="2 10" id="KW-0132">Cell division</keyword>
<keyword evidence="4 10" id="KW-0808">Transferase</keyword>
<dbReference type="Pfam" id="PF03033">
    <property type="entry name" value="Glyco_transf_28"/>
    <property type="match status" value="1"/>
</dbReference>
<dbReference type="CDD" id="cd03785">
    <property type="entry name" value="GT28_MurG"/>
    <property type="match status" value="1"/>
</dbReference>
<dbReference type="InterPro" id="IPR004276">
    <property type="entry name" value="GlycoTrans_28_N"/>
</dbReference>
<evidence type="ECO:0000259" key="11">
    <source>
        <dbReference type="Pfam" id="PF03033"/>
    </source>
</evidence>
<evidence type="ECO:0000256" key="5">
    <source>
        <dbReference type="ARBA" id="ARBA00022960"/>
    </source>
</evidence>
<evidence type="ECO:0000256" key="4">
    <source>
        <dbReference type="ARBA" id="ARBA00022679"/>
    </source>
</evidence>
<keyword evidence="9 10" id="KW-0961">Cell wall biogenesis/degradation</keyword>
<accession>A0A2M8LCI3</accession>
<keyword evidence="3 10" id="KW-0328">Glycosyltransferase</keyword>
<dbReference type="AlphaFoldDB" id="A0A2M8LCI3"/>
<evidence type="ECO:0000256" key="2">
    <source>
        <dbReference type="ARBA" id="ARBA00022618"/>
    </source>
</evidence>
<reference evidence="14" key="1">
    <citation type="submission" date="2017-09" db="EMBL/GenBank/DDBJ databases">
        <title>Depth-based differentiation of microbial function through sediment-hosted aquifers and enrichment of novel symbionts in the deep terrestrial subsurface.</title>
        <authorList>
            <person name="Probst A.J."/>
            <person name="Ladd B."/>
            <person name="Jarett J.K."/>
            <person name="Geller-Mcgrath D.E."/>
            <person name="Sieber C.M.K."/>
            <person name="Emerson J.B."/>
            <person name="Anantharaman K."/>
            <person name="Thomas B.C."/>
            <person name="Malmstrom R."/>
            <person name="Stieglmeier M."/>
            <person name="Klingl A."/>
            <person name="Woyke T."/>
            <person name="Ryan C.M."/>
            <person name="Banfield J.F."/>
        </authorList>
    </citation>
    <scope>NUCLEOTIDE SEQUENCE [LARGE SCALE GENOMIC DNA]</scope>
</reference>
<feature type="binding site" evidence="10">
    <location>
        <position position="303"/>
    </location>
    <ligand>
        <name>UDP-N-acetyl-alpha-D-glucosamine</name>
        <dbReference type="ChEBI" id="CHEBI:57705"/>
    </ligand>
</feature>
<dbReference type="GO" id="GO:0009252">
    <property type="term" value="P:peptidoglycan biosynthetic process"/>
    <property type="evidence" value="ECO:0007669"/>
    <property type="project" value="UniProtKB-UniRule"/>
</dbReference>
<evidence type="ECO:0000259" key="12">
    <source>
        <dbReference type="Pfam" id="PF04101"/>
    </source>
</evidence>
<dbReference type="UniPathway" id="UPA00219"/>
<dbReference type="GO" id="GO:0050511">
    <property type="term" value="F:undecaprenyldiphospho-muramoylpentapeptide beta-N-acetylglucosaminyltransferase activity"/>
    <property type="evidence" value="ECO:0007669"/>
    <property type="project" value="UniProtKB-UniRule"/>
</dbReference>
<keyword evidence="5 10" id="KW-0133">Cell shape</keyword>
<keyword evidence="8 10" id="KW-0131">Cell cycle</keyword>
<feature type="domain" description="Glycosyl transferase family 28 C-terminal" evidence="12">
    <location>
        <begin position="192"/>
        <end position="361"/>
    </location>
</feature>
<dbReference type="GO" id="GO:0051301">
    <property type="term" value="P:cell division"/>
    <property type="evidence" value="ECO:0007669"/>
    <property type="project" value="UniProtKB-KW"/>
</dbReference>
<comment type="caution">
    <text evidence="13">The sequence shown here is derived from an EMBL/GenBank/DDBJ whole genome shotgun (WGS) entry which is preliminary data.</text>
</comment>
<evidence type="ECO:0000256" key="1">
    <source>
        <dbReference type="ARBA" id="ARBA00022475"/>
    </source>
</evidence>
<comment type="pathway">
    <text evidence="10">Cell wall biogenesis; peptidoglycan biosynthesis.</text>
</comment>
<dbReference type="PANTHER" id="PTHR21015:SF27">
    <property type="entry name" value="UDP-N-ACETYLGLUCOSAMINE--N-ACETYLMURAMYL-(PENTAPEPTIDE) PYROPHOSPHORYL-UNDECAPRENOL N-ACETYLGLUCOSAMINE TRANSFERASE"/>
    <property type="match status" value="1"/>
</dbReference>
<keyword evidence="7 10" id="KW-0472">Membrane</keyword>
<dbReference type="GO" id="GO:0051991">
    <property type="term" value="F:UDP-N-acetyl-D-glucosamine:N-acetylmuramoyl-L-alanyl-D-glutamyl-meso-2,6-diaminopimelyl-D-alanyl-D-alanine-diphosphoundecaprenol 4-beta-N-acetylglucosaminlytransferase activity"/>
    <property type="evidence" value="ECO:0007669"/>
    <property type="project" value="RHEA"/>
</dbReference>
<evidence type="ECO:0000256" key="9">
    <source>
        <dbReference type="ARBA" id="ARBA00023316"/>
    </source>
</evidence>
<dbReference type="EMBL" id="PFEQ01000009">
    <property type="protein sequence ID" value="PJE74328.1"/>
    <property type="molecule type" value="Genomic_DNA"/>
</dbReference>
<dbReference type="InterPro" id="IPR006009">
    <property type="entry name" value="GlcNAc_MurG"/>
</dbReference>
<feature type="binding site" evidence="10">
    <location>
        <position position="169"/>
    </location>
    <ligand>
        <name>UDP-N-acetyl-alpha-D-glucosamine</name>
        <dbReference type="ChEBI" id="CHEBI:57705"/>
    </ligand>
</feature>
<evidence type="ECO:0000256" key="7">
    <source>
        <dbReference type="ARBA" id="ARBA00023136"/>
    </source>
</evidence>
<dbReference type="GO" id="GO:0005886">
    <property type="term" value="C:plasma membrane"/>
    <property type="evidence" value="ECO:0007669"/>
    <property type="project" value="UniProtKB-SubCell"/>
</dbReference>
<evidence type="ECO:0000313" key="14">
    <source>
        <dbReference type="Proteomes" id="UP000228700"/>
    </source>
</evidence>
<dbReference type="Pfam" id="PF04101">
    <property type="entry name" value="Glyco_tran_28_C"/>
    <property type="match status" value="1"/>
</dbReference>
<dbReference type="GO" id="GO:0008360">
    <property type="term" value="P:regulation of cell shape"/>
    <property type="evidence" value="ECO:0007669"/>
    <property type="project" value="UniProtKB-KW"/>
</dbReference>
<proteinExistence type="inferred from homology"/>
<evidence type="ECO:0000313" key="13">
    <source>
        <dbReference type="EMBL" id="PJE74328.1"/>
    </source>
</evidence>
<gene>
    <name evidence="10" type="primary">murG</name>
    <name evidence="13" type="ORF">COV01_02415</name>
</gene>
<comment type="function">
    <text evidence="10">Cell wall formation. Catalyzes the transfer of a GlcNAc subunit on undecaprenyl-pyrophosphoryl-MurNAc-pentapeptide (lipid intermediate I) to form undecaprenyl-pyrophosphoryl-MurNAc-(pentapeptide)GlcNAc (lipid intermediate II).</text>
</comment>
<comment type="subcellular location">
    <subcellularLocation>
        <location evidence="10">Cell membrane</location>
        <topology evidence="10">Peripheral membrane protein</topology>
        <orientation evidence="10">Cytoplasmic side</orientation>
    </subcellularLocation>
</comment>
<dbReference type="GO" id="GO:0005975">
    <property type="term" value="P:carbohydrate metabolic process"/>
    <property type="evidence" value="ECO:0007669"/>
    <property type="project" value="InterPro"/>
</dbReference>
<comment type="catalytic activity">
    <reaction evidence="10">
        <text>di-trans,octa-cis-undecaprenyl diphospho-N-acetyl-alpha-D-muramoyl-L-alanyl-D-glutamyl-meso-2,6-diaminopimeloyl-D-alanyl-D-alanine + UDP-N-acetyl-alpha-D-glucosamine = di-trans,octa-cis-undecaprenyl diphospho-[N-acetyl-alpha-D-glucosaminyl-(1-&gt;4)]-N-acetyl-alpha-D-muramoyl-L-alanyl-D-glutamyl-meso-2,6-diaminopimeloyl-D-alanyl-D-alanine + UDP + H(+)</text>
        <dbReference type="Rhea" id="RHEA:31227"/>
        <dbReference type="ChEBI" id="CHEBI:15378"/>
        <dbReference type="ChEBI" id="CHEBI:57705"/>
        <dbReference type="ChEBI" id="CHEBI:58223"/>
        <dbReference type="ChEBI" id="CHEBI:61387"/>
        <dbReference type="ChEBI" id="CHEBI:61388"/>
        <dbReference type="EC" id="2.4.1.227"/>
    </reaction>
</comment>
<organism evidence="13 14">
    <name type="scientific">Candidatus Taylorbacteria bacterium CG10_big_fil_rev_8_21_14_0_10_41_48</name>
    <dbReference type="NCBI Taxonomy" id="1975024"/>
    <lineage>
        <taxon>Bacteria</taxon>
        <taxon>Candidatus Tayloriibacteriota</taxon>
    </lineage>
</organism>
<feature type="binding site" evidence="10">
    <location>
        <position position="199"/>
    </location>
    <ligand>
        <name>UDP-N-acetyl-alpha-D-glucosamine</name>
        <dbReference type="ChEBI" id="CHEBI:57705"/>
    </ligand>
</feature>
<dbReference type="Gene3D" id="3.40.50.2000">
    <property type="entry name" value="Glycogen Phosphorylase B"/>
    <property type="match status" value="2"/>
</dbReference>
<keyword evidence="1 10" id="KW-1003">Cell membrane</keyword>
<comment type="caution">
    <text evidence="10">Lacks conserved residue(s) required for the propagation of feature annotation.</text>
</comment>
<evidence type="ECO:0000256" key="6">
    <source>
        <dbReference type="ARBA" id="ARBA00022984"/>
    </source>
</evidence>
<feature type="domain" description="Glycosyltransferase family 28 N-terminal" evidence="11">
    <location>
        <begin position="3"/>
        <end position="146"/>
    </location>
</feature>
<evidence type="ECO:0000256" key="3">
    <source>
        <dbReference type="ARBA" id="ARBA00022676"/>
    </source>
</evidence>
<protein>
    <recommendedName>
        <fullName evidence="10">UDP-N-acetylglucosamine--N-acetylmuramyl-(pentapeptide) pyrophosphoryl-undecaprenol N-acetylglucosamine transferase</fullName>
        <ecNumber evidence="10">2.4.1.227</ecNumber>
    </recommendedName>
    <alternativeName>
        <fullName evidence="10">Undecaprenyl-PP-MurNAc-pentapeptide-UDPGlcNAc GlcNAc transferase</fullName>
    </alternativeName>
</protein>
<feature type="binding site" evidence="10">
    <location>
        <begin position="10"/>
        <end position="12"/>
    </location>
    <ligand>
        <name>UDP-N-acetyl-alpha-D-glucosamine</name>
        <dbReference type="ChEBI" id="CHEBI:57705"/>
    </ligand>
</feature>